<dbReference type="Pfam" id="PF03160">
    <property type="entry name" value="Calx-beta"/>
    <property type="match status" value="1"/>
</dbReference>
<gene>
    <name evidence="6" type="ORF">PAVTOK_19</name>
</gene>
<dbReference type="InterPro" id="IPR038081">
    <property type="entry name" value="CalX-like_sf"/>
</dbReference>
<dbReference type="GO" id="GO:0016020">
    <property type="term" value="C:membrane"/>
    <property type="evidence" value="ECO:0007669"/>
    <property type="project" value="InterPro"/>
</dbReference>
<keyword evidence="4" id="KW-0406">Ion transport</keyword>
<name>A0A345BLX6_9CAUD</name>
<evidence type="ECO:0000256" key="2">
    <source>
        <dbReference type="ARBA" id="ARBA00022737"/>
    </source>
</evidence>
<dbReference type="InterPro" id="IPR051171">
    <property type="entry name" value="CaCA"/>
</dbReference>
<keyword evidence="2" id="KW-0677">Repeat</keyword>
<evidence type="ECO:0000313" key="6">
    <source>
        <dbReference type="EMBL" id="AXF51447.1"/>
    </source>
</evidence>
<dbReference type="PANTHER" id="PTHR11878:SF65">
    <property type="entry name" value="NA_CA-EXCHANGE PROTEIN, ISOFORM G"/>
    <property type="match status" value="1"/>
</dbReference>
<sequence>MARNAIFTVTLSEPSDKLVTVDYRTVDFTAKAPEDYTALSGRLIFEPGEVSKTVSVPVLDNQAGEPAERFILTLFNPQNAEVVRLDGYCDIPAGGGGERGNGPLIMAGLITNSFHNEMGRGGYFHAYSGTSEGQSIGIEGSLLASRVLTGGTAAETKAAGWYRQNGLNMLDALGDGSRTGPILRQPVPADPKTITLLHWLFAARGDIPSQGINYAAKASPSGGKLTLAGKDAFKVWMIYPATSYLLYNSPFSPTFDNAAPVSDTSIRLTDADWTTNGETIEITLPPSAPANVGSWCVVYGYQNAGTIKQGEAEEAYPVWTQIEPGYSACAPDTFRWFEYAMTLAANLDTRDGAATKWTRLRAAMRRTAVRGQSISDLREVIKPLPQFDAIPVSGEPSGMFCWSSHPDAKPPSAALIAKGASAEWLGYNFWSRVGGSGGSVRPGEFTWTPDLIGKSAIGGDLFNGALKATVPATAAVAQVQIGRGFNDSWRAKTAYQEADHFMFLAVSMTRRPNAKAGEAVYVYVSSTKFYSKETRWYADIGQLPALNVDGSLSYVLIPRTSFKRKDGDNAELPVGTRFESFGVSIEMAAAYELKLVSLRPVGGESAAAVQADLAKAVAGAPMPFFPGAMPFAINADTVRQQFVGWNGSPFHGYQLPDFWYFLNDDANAVHPGISPAQLPVALASGALSYPIRANTASGTLKTPAALLCEQQLLFLSAAADKWVQDGGARGGFAHTFVLNTPARISLGNPTPHSWVYTNDDPNTRWAGYFMRVIESCAKLAYLSRNLSAFEDAGAMALKMSMDAAGMINDLWPDLNGQRVTINGKTTMIYGFPTDFDDPRKGPPQRLYEEPHSAALLLRSCLWLKLSGKLSPAQGLIVNAVGKRCWDYMELRYRRDEGDTMRFTWANIDGANSEQWYGFWHFEIVATMAYLLQNPTGIPDGVDAATMRTRLVETQSWLEKNVR</sequence>
<dbReference type="Proteomes" id="UP000260529">
    <property type="component" value="Segment"/>
</dbReference>
<dbReference type="GO" id="GO:0007154">
    <property type="term" value="P:cell communication"/>
    <property type="evidence" value="ECO:0007669"/>
    <property type="project" value="InterPro"/>
</dbReference>
<dbReference type="Gene3D" id="2.60.40.2030">
    <property type="match status" value="1"/>
</dbReference>
<keyword evidence="4" id="KW-0813">Transport</keyword>
<feature type="domain" description="Calx-beta" evidence="5">
    <location>
        <begin position="3"/>
        <end position="75"/>
    </location>
</feature>
<accession>A0A345BLX6</accession>
<evidence type="ECO:0000256" key="3">
    <source>
        <dbReference type="ARBA" id="ARBA00022837"/>
    </source>
</evidence>
<reference evidence="7" key="1">
    <citation type="submission" date="2018-06" db="EMBL/GenBank/DDBJ databases">
        <authorList>
            <person name="Sharma R."/>
            <person name="Hughes J."/>
            <person name="Breakwell D.P."/>
            <person name="Hope S."/>
            <person name="Grose J.H."/>
        </authorList>
    </citation>
    <scope>NUCLEOTIDE SEQUENCE [LARGE SCALE GENOMIC DNA]</scope>
</reference>
<organism evidence="6 7">
    <name type="scientific">Erwinia phage Pavtok</name>
    <dbReference type="NCBI Taxonomy" id="2267655"/>
    <lineage>
        <taxon>Viruses</taxon>
        <taxon>Duplodnaviria</taxon>
        <taxon>Heunggongvirae</taxon>
        <taxon>Uroviricota</taxon>
        <taxon>Caudoviricetes</taxon>
        <taxon>Pavtokvirus</taxon>
        <taxon>Pavtokvirus pavtok</taxon>
    </lineage>
</organism>
<keyword evidence="3" id="KW-0106">Calcium</keyword>
<protein>
    <submittedName>
        <fullName evidence="6">Putative CAlx betadomain containing protein</fullName>
    </submittedName>
</protein>
<evidence type="ECO:0000259" key="5">
    <source>
        <dbReference type="SMART" id="SM00237"/>
    </source>
</evidence>
<keyword evidence="7" id="KW-1185">Reference proteome</keyword>
<proteinExistence type="predicted"/>
<evidence type="ECO:0000256" key="1">
    <source>
        <dbReference type="ARBA" id="ARBA00022729"/>
    </source>
</evidence>
<evidence type="ECO:0000256" key="4">
    <source>
        <dbReference type="ARBA" id="ARBA00023065"/>
    </source>
</evidence>
<dbReference type="EMBL" id="MH426726">
    <property type="protein sequence ID" value="AXF51447.1"/>
    <property type="molecule type" value="Genomic_DNA"/>
</dbReference>
<dbReference type="PANTHER" id="PTHR11878">
    <property type="entry name" value="SODIUM/CALCIUM EXCHANGER"/>
    <property type="match status" value="1"/>
</dbReference>
<evidence type="ECO:0000313" key="7">
    <source>
        <dbReference type="Proteomes" id="UP000260529"/>
    </source>
</evidence>
<keyword evidence="1" id="KW-0732">Signal</keyword>
<dbReference type="GO" id="GO:0030001">
    <property type="term" value="P:metal ion transport"/>
    <property type="evidence" value="ECO:0007669"/>
    <property type="project" value="TreeGrafter"/>
</dbReference>
<dbReference type="InterPro" id="IPR003644">
    <property type="entry name" value="Calx_beta"/>
</dbReference>
<dbReference type="SUPFAM" id="SSF141072">
    <property type="entry name" value="CalX-like"/>
    <property type="match status" value="1"/>
</dbReference>
<dbReference type="SMART" id="SM00237">
    <property type="entry name" value="Calx_beta"/>
    <property type="match status" value="1"/>
</dbReference>